<reference evidence="2" key="1">
    <citation type="journal article" date="2013" name="Science">
        <title>Comparative analysis of bat genomes provides insight into the evolution of flight and immunity.</title>
        <authorList>
            <person name="Zhang G."/>
            <person name="Cowled C."/>
            <person name="Shi Z."/>
            <person name="Huang Z."/>
            <person name="Bishop-Lilly K.A."/>
            <person name="Fang X."/>
            <person name="Wynne J.W."/>
            <person name="Xiong Z."/>
            <person name="Baker M.L."/>
            <person name="Zhao W."/>
            <person name="Tachedjian M."/>
            <person name="Zhu Y."/>
            <person name="Zhou P."/>
            <person name="Jiang X."/>
            <person name="Ng J."/>
            <person name="Yang L."/>
            <person name="Wu L."/>
            <person name="Xiao J."/>
            <person name="Feng Y."/>
            <person name="Chen Y."/>
            <person name="Sun X."/>
            <person name="Zhang Y."/>
            <person name="Marsh G.A."/>
            <person name="Crameri G."/>
            <person name="Broder C.C."/>
            <person name="Frey K.G."/>
            <person name="Wang L.F."/>
            <person name="Wang J."/>
        </authorList>
    </citation>
    <scope>NUCLEOTIDE SEQUENCE [LARGE SCALE GENOMIC DNA]</scope>
</reference>
<keyword evidence="2" id="KW-1185">Reference proteome</keyword>
<sequence>MEIGLNWTCVGVTLGSSSAPSVQQARTRDQGGAYEVVSASLANGDLWTPKNSVDSKTNLDSTFGLTSAFVPALGPHSTRLGAQLFVILWSLRWFIFLLLLPATPSLGAVASALCPHPLAQSWRLVERCECLSPGPGPSSVPKARVAHCAETAVAASEDRADKRQDLQFIQTPEGAFMASPFLWKIGKPLSENLDFLANRNVFALPRVIAAFSVLSGLRGNASEPQEPSVGRTLAACVCGFAHLRC</sequence>
<evidence type="ECO:0000313" key="2">
    <source>
        <dbReference type="Proteomes" id="UP000010552"/>
    </source>
</evidence>
<accession>L5KJS4</accession>
<proteinExistence type="predicted"/>
<dbReference type="Proteomes" id="UP000010552">
    <property type="component" value="Unassembled WGS sequence"/>
</dbReference>
<dbReference type="InParanoid" id="L5KJS4"/>
<gene>
    <name evidence="1" type="ORF">PAL_GLEAN10008984</name>
</gene>
<evidence type="ECO:0000313" key="1">
    <source>
        <dbReference type="EMBL" id="ELK11825.1"/>
    </source>
</evidence>
<dbReference type="AlphaFoldDB" id="L5KJS4"/>
<name>L5KJS4_PTEAL</name>
<dbReference type="EMBL" id="KB030668">
    <property type="protein sequence ID" value="ELK11825.1"/>
    <property type="molecule type" value="Genomic_DNA"/>
</dbReference>
<protein>
    <submittedName>
        <fullName evidence="1">Uncharacterized protein</fullName>
    </submittedName>
</protein>
<organism evidence="1 2">
    <name type="scientific">Pteropus alecto</name>
    <name type="common">Black flying fox</name>
    <dbReference type="NCBI Taxonomy" id="9402"/>
    <lineage>
        <taxon>Eukaryota</taxon>
        <taxon>Metazoa</taxon>
        <taxon>Chordata</taxon>
        <taxon>Craniata</taxon>
        <taxon>Vertebrata</taxon>
        <taxon>Euteleostomi</taxon>
        <taxon>Mammalia</taxon>
        <taxon>Eutheria</taxon>
        <taxon>Laurasiatheria</taxon>
        <taxon>Chiroptera</taxon>
        <taxon>Yinpterochiroptera</taxon>
        <taxon>Pteropodoidea</taxon>
        <taxon>Pteropodidae</taxon>
        <taxon>Pteropodinae</taxon>
        <taxon>Pteropus</taxon>
    </lineage>
</organism>